<dbReference type="Proteomes" id="UP000321363">
    <property type="component" value="Unassembled WGS sequence"/>
</dbReference>
<dbReference type="EMBL" id="VOQF01000012">
    <property type="protein sequence ID" value="TXC89370.1"/>
    <property type="molecule type" value="Genomic_DNA"/>
</dbReference>
<dbReference type="RefSeq" id="WP_146950036.1">
    <property type="nucleotide sequence ID" value="NZ_VOQF01000012.1"/>
</dbReference>
<dbReference type="PROSITE" id="PS50885">
    <property type="entry name" value="HAMP"/>
    <property type="match status" value="1"/>
</dbReference>
<evidence type="ECO:0000259" key="8">
    <source>
        <dbReference type="PROSITE" id="PS50111"/>
    </source>
</evidence>
<feature type="domain" description="HAMP" evidence="9">
    <location>
        <begin position="210"/>
        <end position="263"/>
    </location>
</feature>
<dbReference type="GO" id="GO:0005886">
    <property type="term" value="C:plasma membrane"/>
    <property type="evidence" value="ECO:0007669"/>
    <property type="project" value="UniProtKB-SubCell"/>
</dbReference>
<dbReference type="SMART" id="SM00304">
    <property type="entry name" value="HAMP"/>
    <property type="match status" value="1"/>
</dbReference>
<accession>A0A5C6VWK5</accession>
<keyword evidence="3 7" id="KW-0472">Membrane</keyword>
<dbReference type="SUPFAM" id="SSF58104">
    <property type="entry name" value="Methyl-accepting chemotaxis protein (MCP) signaling domain"/>
    <property type="match status" value="1"/>
</dbReference>
<dbReference type="OrthoDB" id="9804712at2"/>
<gene>
    <name evidence="10" type="ORF">FS935_18025</name>
</gene>
<comment type="subcellular location">
    <subcellularLocation>
        <location evidence="1">Cell membrane</location>
    </subcellularLocation>
</comment>
<dbReference type="InterPro" id="IPR004090">
    <property type="entry name" value="Chemotax_Me-accpt_rcpt"/>
</dbReference>
<dbReference type="Pfam" id="PF00672">
    <property type="entry name" value="HAMP"/>
    <property type="match status" value="1"/>
</dbReference>
<dbReference type="GO" id="GO:0007165">
    <property type="term" value="P:signal transduction"/>
    <property type="evidence" value="ECO:0007669"/>
    <property type="project" value="UniProtKB-KW"/>
</dbReference>
<dbReference type="PROSITE" id="PS50111">
    <property type="entry name" value="CHEMOTAXIS_TRANSDUC_2"/>
    <property type="match status" value="1"/>
</dbReference>
<evidence type="ECO:0000256" key="6">
    <source>
        <dbReference type="PROSITE-ProRule" id="PRU00284"/>
    </source>
</evidence>
<dbReference type="AlphaFoldDB" id="A0A5C6VWK5"/>
<sequence length="568" mass="63451">MFKQLRWQNTKIGGKYFYVFLVVAVTFLLSIAITYWLLNQTSNTMKNTLVKSEIALQSSELVSLYYEKYNQIPEYILLSDDEHLNKYLEGSLKFVAIAKELKPQLSKEQLEIFNQIIENNNKLDEYFFSTIVPNVKQINTNEFDQLQKEAYALKMNTNELGNELKNLATESNRESLTDAQNNIERTIILLVSSGIISLLISFVLLIFITKKIETGLKKVVDTSEEIAKGHLDFTPLEISGEDEIGQLSQSINNMGNRLREMILEVSHIASDVDHQSTTFAQTSMELQQGSSQVAITIEELATGVGSQANDISDISENMREFSERLVEVNQDGQTLVTFSDDVLQVSVNGDAQMKQSLQQMNVIQSVVENSVEKIKNLELKSQSITEVVTVIKSIAEQTNLLALNASIEAARAGESGKGFAVVASEVKKLANEVSHSVENISSIVTSIKQETTIISQELDTGFKQVNEGTEQIQLTGQYFSEIKEKVTDMTHRVKNISTIFTQFEKSSQDINNSVENIASISEQSAAGSQEISAAVHEQSQSIENINTSANTLSEMVERMNQLISRFKV</sequence>
<feature type="transmembrane region" description="Helical" evidence="7">
    <location>
        <begin position="187"/>
        <end position="208"/>
    </location>
</feature>
<keyword evidence="11" id="KW-1185">Reference proteome</keyword>
<dbReference type="Pfam" id="PF00015">
    <property type="entry name" value="MCPsignal"/>
    <property type="match status" value="1"/>
</dbReference>
<feature type="transmembrane region" description="Helical" evidence="7">
    <location>
        <begin position="16"/>
        <end position="38"/>
    </location>
</feature>
<evidence type="ECO:0000256" key="7">
    <source>
        <dbReference type="SAM" id="Phobius"/>
    </source>
</evidence>
<dbReference type="PRINTS" id="PR00260">
    <property type="entry name" value="CHEMTRNSDUCR"/>
</dbReference>
<evidence type="ECO:0000256" key="2">
    <source>
        <dbReference type="ARBA" id="ARBA00022475"/>
    </source>
</evidence>
<dbReference type="PANTHER" id="PTHR32089:SF114">
    <property type="entry name" value="METHYL-ACCEPTING CHEMOTAXIS PROTEIN MCPB"/>
    <property type="match status" value="1"/>
</dbReference>
<name>A0A5C6VWK5_9BACI</name>
<feature type="domain" description="Methyl-accepting transducer" evidence="8">
    <location>
        <begin position="282"/>
        <end position="518"/>
    </location>
</feature>
<evidence type="ECO:0000256" key="5">
    <source>
        <dbReference type="ARBA" id="ARBA00029447"/>
    </source>
</evidence>
<evidence type="ECO:0000256" key="3">
    <source>
        <dbReference type="ARBA" id="ARBA00023136"/>
    </source>
</evidence>
<keyword evidence="7" id="KW-0812">Transmembrane</keyword>
<evidence type="ECO:0000313" key="10">
    <source>
        <dbReference type="EMBL" id="TXC89370.1"/>
    </source>
</evidence>
<keyword evidence="2" id="KW-1003">Cell membrane</keyword>
<dbReference type="InterPro" id="IPR003660">
    <property type="entry name" value="HAMP_dom"/>
</dbReference>
<dbReference type="PANTHER" id="PTHR32089">
    <property type="entry name" value="METHYL-ACCEPTING CHEMOTAXIS PROTEIN MCPB"/>
    <property type="match status" value="1"/>
</dbReference>
<evidence type="ECO:0000259" key="9">
    <source>
        <dbReference type="PROSITE" id="PS50885"/>
    </source>
</evidence>
<comment type="similarity">
    <text evidence="5">Belongs to the methyl-accepting chemotaxis (MCP) protein family.</text>
</comment>
<protein>
    <submittedName>
        <fullName evidence="10">HAMP domain-containing protein</fullName>
    </submittedName>
</protein>
<proteinExistence type="inferred from homology"/>
<keyword evidence="4 6" id="KW-0807">Transducer</keyword>
<dbReference type="GO" id="GO:0006935">
    <property type="term" value="P:chemotaxis"/>
    <property type="evidence" value="ECO:0007669"/>
    <property type="project" value="InterPro"/>
</dbReference>
<dbReference type="GO" id="GO:0004888">
    <property type="term" value="F:transmembrane signaling receptor activity"/>
    <property type="evidence" value="ECO:0007669"/>
    <property type="project" value="InterPro"/>
</dbReference>
<evidence type="ECO:0000256" key="4">
    <source>
        <dbReference type="ARBA" id="ARBA00023224"/>
    </source>
</evidence>
<comment type="caution">
    <text evidence="10">The sequence shown here is derived from an EMBL/GenBank/DDBJ whole genome shotgun (WGS) entry which is preliminary data.</text>
</comment>
<evidence type="ECO:0000256" key="1">
    <source>
        <dbReference type="ARBA" id="ARBA00004236"/>
    </source>
</evidence>
<organism evidence="10 11">
    <name type="scientific">Metabacillus litoralis</name>
    <dbReference type="NCBI Taxonomy" id="152268"/>
    <lineage>
        <taxon>Bacteria</taxon>
        <taxon>Bacillati</taxon>
        <taxon>Bacillota</taxon>
        <taxon>Bacilli</taxon>
        <taxon>Bacillales</taxon>
        <taxon>Bacillaceae</taxon>
        <taxon>Metabacillus</taxon>
    </lineage>
</organism>
<dbReference type="SMART" id="SM00283">
    <property type="entry name" value="MA"/>
    <property type="match status" value="1"/>
</dbReference>
<keyword evidence="7" id="KW-1133">Transmembrane helix</keyword>
<reference evidence="10 11" key="1">
    <citation type="journal article" date="2005" name="Int. J. Syst. Evol. Microbiol.">
        <title>Bacillus litoralis sp. nov., isolated from a tidal flat of the Yellow Sea in Korea.</title>
        <authorList>
            <person name="Yoon J.H."/>
            <person name="Oh T.K."/>
        </authorList>
    </citation>
    <scope>NUCLEOTIDE SEQUENCE [LARGE SCALE GENOMIC DNA]</scope>
    <source>
        <strain evidence="10 11">SW-211</strain>
    </source>
</reference>
<dbReference type="InterPro" id="IPR004089">
    <property type="entry name" value="MCPsignal_dom"/>
</dbReference>
<dbReference type="Gene3D" id="1.10.287.950">
    <property type="entry name" value="Methyl-accepting chemotaxis protein"/>
    <property type="match status" value="1"/>
</dbReference>
<dbReference type="CDD" id="cd11386">
    <property type="entry name" value="MCP_signal"/>
    <property type="match status" value="1"/>
</dbReference>
<evidence type="ECO:0000313" key="11">
    <source>
        <dbReference type="Proteomes" id="UP000321363"/>
    </source>
</evidence>
<dbReference type="CDD" id="cd06225">
    <property type="entry name" value="HAMP"/>
    <property type="match status" value="1"/>
</dbReference>